<keyword evidence="7" id="KW-0460">Magnesium</keyword>
<evidence type="ECO:0000256" key="13">
    <source>
        <dbReference type="ARBA" id="ARBA00048173"/>
    </source>
</evidence>
<dbReference type="GO" id="GO:0046872">
    <property type="term" value="F:metal ion binding"/>
    <property type="evidence" value="ECO:0007669"/>
    <property type="project" value="UniProtKB-KW"/>
</dbReference>
<evidence type="ECO:0000256" key="14">
    <source>
        <dbReference type="ARBA" id="ARBA00049244"/>
    </source>
</evidence>
<keyword evidence="4" id="KW-0479">Metal-binding</keyword>
<dbReference type="Gene3D" id="3.30.420.10">
    <property type="entry name" value="Ribonuclease H-like superfamily/Ribonuclease H"/>
    <property type="match status" value="1"/>
</dbReference>
<accession>A0A2X0LY43</accession>
<dbReference type="GO" id="GO:0006310">
    <property type="term" value="P:DNA recombination"/>
    <property type="evidence" value="ECO:0007669"/>
    <property type="project" value="UniProtKB-KW"/>
</dbReference>
<comment type="catalytic activity">
    <reaction evidence="13">
        <text>DNA(n) + a 2'-deoxyribonucleoside 5'-triphosphate = DNA(n+1) + diphosphate</text>
        <dbReference type="Rhea" id="RHEA:22508"/>
        <dbReference type="Rhea" id="RHEA-COMP:17339"/>
        <dbReference type="Rhea" id="RHEA-COMP:17340"/>
        <dbReference type="ChEBI" id="CHEBI:33019"/>
        <dbReference type="ChEBI" id="CHEBI:61560"/>
        <dbReference type="ChEBI" id="CHEBI:173112"/>
        <dbReference type="EC" id="2.7.7.49"/>
    </reaction>
</comment>
<proteinExistence type="predicted"/>
<keyword evidence="15" id="KW-0732">Signal</keyword>
<dbReference type="InterPro" id="IPR057670">
    <property type="entry name" value="SH3_retrovirus"/>
</dbReference>
<evidence type="ECO:0000256" key="11">
    <source>
        <dbReference type="ARBA" id="ARBA00022932"/>
    </source>
</evidence>
<sequence length="410" mass="45287">MAPLWFLSCSSNFLVWSPLVLRSETYHCLSSDSIDITKDGQAIAHGTRVNDGLYLLDADHTKCQRLAFLSRSESTVPLLTLHRCLGHLAPSSIQKMIAAGLLDGFGAGYSDKDVEEFVCNACLGSKGHCLPFPDSESHSPERLGLVHSNVLSFPTPSLTGKRYLVTFLDDHSRKLLGIRNRSQKRQTDARLRILRTDNGGEYQSNAFTEFCQSRGIRRQYSIPYTPQQNGRAERVNLSIVEGVLALLADSHLPATFWDEAAAYFVYCKNRCSHSALAKQTPQFVWNGQRTTTTVLHPFGCAAWLTVAPDLRSKLDPKATRVSFTGYDLASKAFRFFDHSTNKVVLGQNATFLDDDFPGLPVNMPVNADDTERQFVIPADAPAPDPANTHAPAVKTRTPLVSDVVLAKSDE</sequence>
<dbReference type="GO" id="GO:0004519">
    <property type="term" value="F:endonuclease activity"/>
    <property type="evidence" value="ECO:0007669"/>
    <property type="project" value="UniProtKB-KW"/>
</dbReference>
<organism evidence="17 18">
    <name type="scientific">Microbotryum silenes-dioicae</name>
    <dbReference type="NCBI Taxonomy" id="796604"/>
    <lineage>
        <taxon>Eukaryota</taxon>
        <taxon>Fungi</taxon>
        <taxon>Dikarya</taxon>
        <taxon>Basidiomycota</taxon>
        <taxon>Pucciniomycotina</taxon>
        <taxon>Microbotryomycetes</taxon>
        <taxon>Microbotryales</taxon>
        <taxon>Microbotryaceae</taxon>
        <taxon>Microbotryum</taxon>
    </lineage>
</organism>
<evidence type="ECO:0000256" key="5">
    <source>
        <dbReference type="ARBA" id="ARBA00022759"/>
    </source>
</evidence>
<evidence type="ECO:0000256" key="8">
    <source>
        <dbReference type="ARBA" id="ARBA00022884"/>
    </source>
</evidence>
<protein>
    <submittedName>
        <fullName evidence="17">BQ5605_C014g07412 protein</fullName>
    </submittedName>
</protein>
<dbReference type="PROSITE" id="PS50994">
    <property type="entry name" value="INTEGRASE"/>
    <property type="match status" value="1"/>
</dbReference>
<feature type="signal peptide" evidence="15">
    <location>
        <begin position="1"/>
        <end position="22"/>
    </location>
</feature>
<keyword evidence="11" id="KW-0808">Transferase</keyword>
<feature type="chain" id="PRO_5015882126" evidence="15">
    <location>
        <begin position="23"/>
        <end position="410"/>
    </location>
</feature>
<dbReference type="GO" id="GO:0016787">
    <property type="term" value="F:hydrolase activity"/>
    <property type="evidence" value="ECO:0007669"/>
    <property type="project" value="UniProtKB-KW"/>
</dbReference>
<dbReference type="PANTHER" id="PTHR42648">
    <property type="entry name" value="TRANSPOSASE, PUTATIVE-RELATED"/>
    <property type="match status" value="1"/>
</dbReference>
<evidence type="ECO:0000256" key="1">
    <source>
        <dbReference type="ARBA" id="ARBA00022578"/>
    </source>
</evidence>
<evidence type="ECO:0000256" key="4">
    <source>
        <dbReference type="ARBA" id="ARBA00022723"/>
    </source>
</evidence>
<dbReference type="InterPro" id="IPR001584">
    <property type="entry name" value="Integrase_cat-core"/>
</dbReference>
<keyword evidence="6" id="KW-0378">Hydrolase</keyword>
<keyword evidence="11" id="KW-0239">DNA-directed DNA polymerase</keyword>
<feature type="domain" description="Integrase catalytic" evidence="16">
    <location>
        <begin position="192"/>
        <end position="289"/>
    </location>
</feature>
<evidence type="ECO:0000256" key="3">
    <source>
        <dbReference type="ARBA" id="ARBA00022722"/>
    </source>
</evidence>
<evidence type="ECO:0000256" key="2">
    <source>
        <dbReference type="ARBA" id="ARBA00022695"/>
    </source>
</evidence>
<comment type="catalytic activity">
    <reaction evidence="14">
        <text>DNA(n) + a 2'-deoxyribonucleoside 5'-triphosphate = DNA(n+1) + diphosphate</text>
        <dbReference type="Rhea" id="RHEA:22508"/>
        <dbReference type="Rhea" id="RHEA-COMP:17339"/>
        <dbReference type="Rhea" id="RHEA-COMP:17340"/>
        <dbReference type="ChEBI" id="CHEBI:33019"/>
        <dbReference type="ChEBI" id="CHEBI:61560"/>
        <dbReference type="ChEBI" id="CHEBI:173112"/>
        <dbReference type="EC" id="2.7.7.7"/>
    </reaction>
</comment>
<evidence type="ECO:0000256" key="15">
    <source>
        <dbReference type="SAM" id="SignalP"/>
    </source>
</evidence>
<evidence type="ECO:0000256" key="9">
    <source>
        <dbReference type="ARBA" id="ARBA00022908"/>
    </source>
</evidence>
<reference evidence="17 18" key="1">
    <citation type="submission" date="2016-11" db="EMBL/GenBank/DDBJ databases">
        <authorList>
            <person name="Jaros S."/>
            <person name="Januszkiewicz K."/>
            <person name="Wedrychowicz H."/>
        </authorList>
    </citation>
    <scope>NUCLEOTIDE SEQUENCE [LARGE SCALE GENOMIC DNA]</scope>
</reference>
<name>A0A2X0LY43_9BASI</name>
<dbReference type="Pfam" id="PF00665">
    <property type="entry name" value="rve"/>
    <property type="match status" value="1"/>
</dbReference>
<keyword evidence="8" id="KW-0694">RNA-binding</keyword>
<keyword evidence="12" id="KW-0233">DNA recombination</keyword>
<dbReference type="Pfam" id="PF25597">
    <property type="entry name" value="SH3_retrovirus"/>
    <property type="match status" value="1"/>
</dbReference>
<keyword evidence="1" id="KW-0815">Transposition</keyword>
<evidence type="ECO:0000256" key="12">
    <source>
        <dbReference type="ARBA" id="ARBA00023172"/>
    </source>
</evidence>
<dbReference type="InterPro" id="IPR012337">
    <property type="entry name" value="RNaseH-like_sf"/>
</dbReference>
<evidence type="ECO:0000256" key="10">
    <source>
        <dbReference type="ARBA" id="ARBA00022918"/>
    </source>
</evidence>
<gene>
    <name evidence="17" type="primary">BQ5605_C014g07412</name>
    <name evidence="17" type="ORF">BQ5605_C014G07412</name>
</gene>
<dbReference type="GO" id="GO:0003723">
    <property type="term" value="F:RNA binding"/>
    <property type="evidence" value="ECO:0007669"/>
    <property type="project" value="UniProtKB-KW"/>
</dbReference>
<evidence type="ECO:0000259" key="16">
    <source>
        <dbReference type="PROSITE" id="PS50994"/>
    </source>
</evidence>
<evidence type="ECO:0000256" key="6">
    <source>
        <dbReference type="ARBA" id="ARBA00022801"/>
    </source>
</evidence>
<dbReference type="Proteomes" id="UP000249464">
    <property type="component" value="Unassembled WGS sequence"/>
</dbReference>
<keyword evidence="10" id="KW-0695">RNA-directed DNA polymerase</keyword>
<evidence type="ECO:0000313" key="18">
    <source>
        <dbReference type="Proteomes" id="UP000249464"/>
    </source>
</evidence>
<dbReference type="GO" id="GO:0032196">
    <property type="term" value="P:transposition"/>
    <property type="evidence" value="ECO:0007669"/>
    <property type="project" value="UniProtKB-KW"/>
</dbReference>
<dbReference type="GO" id="GO:0005634">
    <property type="term" value="C:nucleus"/>
    <property type="evidence" value="ECO:0007669"/>
    <property type="project" value="UniProtKB-ARBA"/>
</dbReference>
<dbReference type="InterPro" id="IPR039537">
    <property type="entry name" value="Retrotran_Ty1/copia-like"/>
</dbReference>
<dbReference type="GO" id="GO:0003887">
    <property type="term" value="F:DNA-directed DNA polymerase activity"/>
    <property type="evidence" value="ECO:0007669"/>
    <property type="project" value="UniProtKB-KW"/>
</dbReference>
<dbReference type="SUPFAM" id="SSF53098">
    <property type="entry name" value="Ribonuclease H-like"/>
    <property type="match status" value="1"/>
</dbReference>
<evidence type="ECO:0000256" key="7">
    <source>
        <dbReference type="ARBA" id="ARBA00022842"/>
    </source>
</evidence>
<dbReference type="GO" id="GO:0003964">
    <property type="term" value="F:RNA-directed DNA polymerase activity"/>
    <property type="evidence" value="ECO:0007669"/>
    <property type="project" value="UniProtKB-KW"/>
</dbReference>
<keyword evidence="18" id="KW-1185">Reference proteome</keyword>
<evidence type="ECO:0000313" key="17">
    <source>
        <dbReference type="EMBL" id="SGY18610.1"/>
    </source>
</evidence>
<keyword evidence="5" id="KW-0255">Endonuclease</keyword>
<dbReference type="EMBL" id="FQNC01000016">
    <property type="protein sequence ID" value="SGY18610.1"/>
    <property type="molecule type" value="Genomic_DNA"/>
</dbReference>
<dbReference type="AlphaFoldDB" id="A0A2X0LY43"/>
<dbReference type="PANTHER" id="PTHR42648:SF11">
    <property type="entry name" value="TRANSPOSON TY4-P GAG-POL POLYPROTEIN"/>
    <property type="match status" value="1"/>
</dbReference>
<dbReference type="InterPro" id="IPR036397">
    <property type="entry name" value="RNaseH_sf"/>
</dbReference>
<dbReference type="GO" id="GO:0015074">
    <property type="term" value="P:DNA integration"/>
    <property type="evidence" value="ECO:0007669"/>
    <property type="project" value="UniProtKB-KW"/>
</dbReference>
<keyword evidence="3" id="KW-0540">Nuclease</keyword>
<keyword evidence="2" id="KW-0548">Nucleotidyltransferase</keyword>
<keyword evidence="9" id="KW-0229">DNA integration</keyword>